<dbReference type="OrthoDB" id="9793561at2"/>
<evidence type="ECO:0000313" key="3">
    <source>
        <dbReference type="Proteomes" id="UP000198607"/>
    </source>
</evidence>
<dbReference type="EMBL" id="FNCY01000001">
    <property type="protein sequence ID" value="SDG61149.1"/>
    <property type="molecule type" value="Genomic_DNA"/>
</dbReference>
<name>A0A1G7VNZ1_9RHOO</name>
<dbReference type="NCBIfam" id="TIGR02001">
    <property type="entry name" value="gcw_chp"/>
    <property type="match status" value="1"/>
</dbReference>
<feature type="signal peptide" evidence="1">
    <location>
        <begin position="1"/>
        <end position="20"/>
    </location>
</feature>
<dbReference type="Pfam" id="PF09694">
    <property type="entry name" value="Gcw_chp"/>
    <property type="match status" value="1"/>
</dbReference>
<dbReference type="RefSeq" id="WP_091932234.1">
    <property type="nucleotide sequence ID" value="NZ_FNCY01000001.1"/>
</dbReference>
<evidence type="ECO:0000313" key="2">
    <source>
        <dbReference type="EMBL" id="SDG61149.1"/>
    </source>
</evidence>
<organism evidence="2 3">
    <name type="scientific">Propionivibrio dicarboxylicus</name>
    <dbReference type="NCBI Taxonomy" id="83767"/>
    <lineage>
        <taxon>Bacteria</taxon>
        <taxon>Pseudomonadati</taxon>
        <taxon>Pseudomonadota</taxon>
        <taxon>Betaproteobacteria</taxon>
        <taxon>Rhodocyclales</taxon>
        <taxon>Rhodocyclaceae</taxon>
        <taxon>Propionivibrio</taxon>
    </lineage>
</organism>
<accession>A0A1G7VNZ1</accession>
<gene>
    <name evidence="2" type="ORF">SAMN05660652_00245</name>
</gene>
<keyword evidence="1" id="KW-0732">Signal</keyword>
<protein>
    <submittedName>
        <fullName evidence="2">Uncharacterized protein</fullName>
    </submittedName>
</protein>
<dbReference type="InterPro" id="IPR010239">
    <property type="entry name" value="CHP02001"/>
</dbReference>
<dbReference type="STRING" id="83767.SAMN05660652_00245"/>
<reference evidence="2 3" key="1">
    <citation type="submission" date="2016-10" db="EMBL/GenBank/DDBJ databases">
        <authorList>
            <person name="de Groot N.N."/>
        </authorList>
    </citation>
    <scope>NUCLEOTIDE SEQUENCE [LARGE SCALE GENOMIC DNA]</scope>
    <source>
        <strain evidence="2 3">DSM 5885</strain>
    </source>
</reference>
<keyword evidence="3" id="KW-1185">Reference proteome</keyword>
<feature type="chain" id="PRO_5011551851" evidence="1">
    <location>
        <begin position="21"/>
        <end position="285"/>
    </location>
</feature>
<proteinExistence type="predicted"/>
<evidence type="ECO:0000256" key="1">
    <source>
        <dbReference type="SAM" id="SignalP"/>
    </source>
</evidence>
<dbReference type="AlphaFoldDB" id="A0A1G7VNZ1"/>
<dbReference type="Proteomes" id="UP000198607">
    <property type="component" value="Unassembled WGS sequence"/>
</dbReference>
<sequence length="285" mass="30118">MKKVLLATLLASAFSVPALAQTAAAPEAAPSPLTGNLGLFSSYRFRGIDQTYGKPALQGGVDYAHPSGFYVGNWNSNVSSGAGFPDGNLEMDFYGGYKANVGDLGLDLGAILYYYPGSEAKVLGTGAHSGAVTNKEVYIGATWKFLSLKYNYAVDDYFSLRGWDSTGASTGKTTRGSGYLDFTANYDLGDGWGLVGHFGHLNLKNSYKGSYSDWKVGVTKDLSGWVVGLSYLDTNANGKCSGATGYQFYCFSSMNTDNAGTLGTNTAKTKDAGRGTALLSVSRTF</sequence>